<reference evidence="1" key="1">
    <citation type="submission" date="2023-08" db="EMBL/GenBank/DDBJ databases">
        <authorList>
            <person name="Chen Y."/>
            <person name="Shah S."/>
            <person name="Dougan E. K."/>
            <person name="Thang M."/>
            <person name="Chan C."/>
        </authorList>
    </citation>
    <scope>NUCLEOTIDE SEQUENCE</scope>
</reference>
<sequence length="181" mass="19770">MLPSLIVFDLDACMWSPEMYELSSAPDAYCSKRGGVVAGRDTVKLFPGASAVLQRLADGADGKRFERVKLAVASSTTEPGFAQKCLEEFPLNGRKLGDLLHFRQIYPGSKGGQHFPKLKEESGIPYEEMIFFDDCTYSDNCADVAHRCPGVTCVRTPHGLTEEDFDLALAAFAAGKRGLLK</sequence>
<name>A0AA36J4R6_9DINO</name>
<dbReference type="SUPFAM" id="SSF56784">
    <property type="entry name" value="HAD-like"/>
    <property type="match status" value="1"/>
</dbReference>
<evidence type="ECO:0000313" key="1">
    <source>
        <dbReference type="EMBL" id="CAJ1399191.1"/>
    </source>
</evidence>
<gene>
    <name evidence="1" type="ORF">EVOR1521_LOCUS22768</name>
</gene>
<dbReference type="InterPro" id="IPR023214">
    <property type="entry name" value="HAD_sf"/>
</dbReference>
<dbReference type="Proteomes" id="UP001178507">
    <property type="component" value="Unassembled WGS sequence"/>
</dbReference>
<dbReference type="AlphaFoldDB" id="A0AA36J4R6"/>
<dbReference type="SFLD" id="SFLDG01129">
    <property type="entry name" value="C1.5:_HAD__Beta-PGM__Phosphata"/>
    <property type="match status" value="1"/>
</dbReference>
<accession>A0AA36J4R6</accession>
<dbReference type="PANTHER" id="PTHR17901">
    <property type="entry name" value="MAGNESIUM-DEPENDENT PHOSPHATASE 1 MDP1"/>
    <property type="match status" value="1"/>
</dbReference>
<dbReference type="Gene3D" id="3.40.50.1000">
    <property type="entry name" value="HAD superfamily/HAD-like"/>
    <property type="match status" value="1"/>
</dbReference>
<proteinExistence type="predicted"/>
<dbReference type="GO" id="GO:0003993">
    <property type="term" value="F:acid phosphatase activity"/>
    <property type="evidence" value="ECO:0007669"/>
    <property type="project" value="TreeGrafter"/>
</dbReference>
<protein>
    <recommendedName>
        <fullName evidence="3">Magnesium-dependent phosphatase 1</fullName>
    </recommendedName>
</protein>
<dbReference type="SFLD" id="SFLDG01131">
    <property type="entry name" value="C1.5.2:_MDP_Like"/>
    <property type="match status" value="1"/>
</dbReference>
<comment type="caution">
    <text evidence="1">The sequence shown here is derived from an EMBL/GenBank/DDBJ whole genome shotgun (WGS) entry which is preliminary data.</text>
</comment>
<evidence type="ECO:0008006" key="3">
    <source>
        <dbReference type="Google" id="ProtNLM"/>
    </source>
</evidence>
<dbReference type="SFLD" id="SFLDS00003">
    <property type="entry name" value="Haloacid_Dehalogenase"/>
    <property type="match status" value="1"/>
</dbReference>
<dbReference type="EMBL" id="CAUJNA010003327">
    <property type="protein sequence ID" value="CAJ1399191.1"/>
    <property type="molecule type" value="Genomic_DNA"/>
</dbReference>
<dbReference type="PANTHER" id="PTHR17901:SF14">
    <property type="entry name" value="MAGNESIUM-DEPENDENT PHOSPHATASE 1"/>
    <property type="match status" value="1"/>
</dbReference>
<keyword evidence="2" id="KW-1185">Reference proteome</keyword>
<organism evidence="1 2">
    <name type="scientific">Effrenium voratum</name>
    <dbReference type="NCBI Taxonomy" id="2562239"/>
    <lineage>
        <taxon>Eukaryota</taxon>
        <taxon>Sar</taxon>
        <taxon>Alveolata</taxon>
        <taxon>Dinophyceae</taxon>
        <taxon>Suessiales</taxon>
        <taxon>Symbiodiniaceae</taxon>
        <taxon>Effrenium</taxon>
    </lineage>
</organism>
<evidence type="ECO:0000313" key="2">
    <source>
        <dbReference type="Proteomes" id="UP001178507"/>
    </source>
</evidence>
<dbReference type="InterPro" id="IPR010036">
    <property type="entry name" value="MDP_1_eu_arc"/>
</dbReference>
<dbReference type="Pfam" id="PF12689">
    <property type="entry name" value="Acid_PPase"/>
    <property type="match status" value="1"/>
</dbReference>
<dbReference type="InterPro" id="IPR036412">
    <property type="entry name" value="HAD-like_sf"/>
</dbReference>